<comment type="caution">
    <text evidence="1">The sequence shown here is derived from an EMBL/GenBank/DDBJ whole genome shotgun (WGS) entry which is preliminary data.</text>
</comment>
<dbReference type="RefSeq" id="WP_152213785.1">
    <property type="nucleotide sequence ID" value="NZ_WFLN01000010.1"/>
</dbReference>
<dbReference type="AlphaFoldDB" id="A0A833JAZ9"/>
<protein>
    <submittedName>
        <fullName evidence="1">Uncharacterized protein</fullName>
    </submittedName>
</protein>
<keyword evidence="2" id="KW-1185">Reference proteome</keyword>
<proteinExistence type="predicted"/>
<evidence type="ECO:0000313" key="1">
    <source>
        <dbReference type="EMBL" id="KAB8027963.1"/>
    </source>
</evidence>
<name>A0A833JAZ9_9BACT</name>
<dbReference type="Proteomes" id="UP000442694">
    <property type="component" value="Unassembled WGS sequence"/>
</dbReference>
<reference evidence="1 2" key="1">
    <citation type="submission" date="2019-10" db="EMBL/GenBank/DDBJ databases">
        <title>New genus of Silvanigrellaceae.</title>
        <authorList>
            <person name="Pitt A."/>
            <person name="Hahn M.W."/>
        </authorList>
    </citation>
    <scope>NUCLEOTIDE SEQUENCE [LARGE SCALE GENOMIC DNA]</scope>
    <source>
        <strain evidence="1 2">33A1-SZDP</strain>
    </source>
</reference>
<gene>
    <name evidence="1" type="ORF">GCL57_12985</name>
</gene>
<dbReference type="EMBL" id="WFLN01000010">
    <property type="protein sequence ID" value="KAB8027963.1"/>
    <property type="molecule type" value="Genomic_DNA"/>
</dbReference>
<organism evidence="1 2">
    <name type="scientific">Fluviispira multicolorata</name>
    <dbReference type="NCBI Taxonomy" id="2654512"/>
    <lineage>
        <taxon>Bacteria</taxon>
        <taxon>Pseudomonadati</taxon>
        <taxon>Bdellovibrionota</taxon>
        <taxon>Oligoflexia</taxon>
        <taxon>Silvanigrellales</taxon>
        <taxon>Silvanigrellaceae</taxon>
        <taxon>Fluviispira</taxon>
    </lineage>
</organism>
<evidence type="ECO:0000313" key="2">
    <source>
        <dbReference type="Proteomes" id="UP000442694"/>
    </source>
</evidence>
<sequence>MKSLFLFYTQGEAGAPHYLSRTGEQGAETLTETIFSFLTESLHLDLKSTLDERINSLNEDVKWRSFKDKSLFLEAVKTSVNLFSELIIISGSDDRTLKTTEFLAKKLALPACVDERIDRHSLLKPELGTLQEALTDFTQHLNEDLNPALVLVGTSLNALLEWVKMQVPNNTHEDFEKILKMSSENDIIPSVLIAGFEKEGENIRWILDMPNNA</sequence>
<accession>A0A833JAZ9</accession>